<dbReference type="Pfam" id="PF00672">
    <property type="entry name" value="HAMP"/>
    <property type="match status" value="1"/>
</dbReference>
<keyword evidence="2 4" id="KW-0807">Transducer</keyword>
<dbReference type="InterPro" id="IPR004089">
    <property type="entry name" value="MCPsignal_dom"/>
</dbReference>
<dbReference type="Pfam" id="PF17201">
    <property type="entry name" value="Cache_3-Cache_2"/>
    <property type="match status" value="1"/>
</dbReference>
<dbReference type="CDD" id="cd11386">
    <property type="entry name" value="MCP_signal"/>
    <property type="match status" value="1"/>
</dbReference>
<evidence type="ECO:0000256" key="3">
    <source>
        <dbReference type="ARBA" id="ARBA00029447"/>
    </source>
</evidence>
<evidence type="ECO:0000259" key="7">
    <source>
        <dbReference type="PROSITE" id="PS50111"/>
    </source>
</evidence>
<evidence type="ECO:0000313" key="10">
    <source>
        <dbReference type="Proteomes" id="UP000270626"/>
    </source>
</evidence>
<gene>
    <name evidence="9" type="ORF">DFR40_3193</name>
</gene>
<dbReference type="InterPro" id="IPR033462">
    <property type="entry name" value="Cache_3-Cache_2"/>
</dbReference>
<comment type="subcellular location">
    <subcellularLocation>
        <location evidence="1">Membrane</location>
    </subcellularLocation>
</comment>
<evidence type="ECO:0000256" key="4">
    <source>
        <dbReference type="PROSITE-ProRule" id="PRU00284"/>
    </source>
</evidence>
<dbReference type="Gene3D" id="3.30.450.20">
    <property type="entry name" value="PAS domain"/>
    <property type="match status" value="1"/>
</dbReference>
<dbReference type="AlphaFoldDB" id="A0A495VL16"/>
<dbReference type="RefSeq" id="WP_147431346.1">
    <property type="nucleotide sequence ID" value="NZ_JAANMQ010000005.1"/>
</dbReference>
<protein>
    <submittedName>
        <fullName evidence="9">Methyl-accepting chemotaxis protein</fullName>
    </submittedName>
</protein>
<keyword evidence="6" id="KW-0812">Transmembrane</keyword>
<dbReference type="CDD" id="cd06225">
    <property type="entry name" value="HAMP"/>
    <property type="match status" value="1"/>
</dbReference>
<dbReference type="OrthoDB" id="9763018at2"/>
<dbReference type="Gene3D" id="1.10.287.950">
    <property type="entry name" value="Methyl-accepting chemotaxis protein"/>
    <property type="match status" value="1"/>
</dbReference>
<evidence type="ECO:0000259" key="8">
    <source>
        <dbReference type="PROSITE" id="PS50885"/>
    </source>
</evidence>
<name>A0A495VL16_9RHOO</name>
<dbReference type="InterPro" id="IPR003660">
    <property type="entry name" value="HAMP_dom"/>
</dbReference>
<dbReference type="Pfam" id="PF00015">
    <property type="entry name" value="MCPsignal"/>
    <property type="match status" value="1"/>
</dbReference>
<evidence type="ECO:0000313" key="9">
    <source>
        <dbReference type="EMBL" id="RKT50049.1"/>
    </source>
</evidence>
<evidence type="ECO:0000256" key="2">
    <source>
        <dbReference type="ARBA" id="ARBA00023224"/>
    </source>
</evidence>
<evidence type="ECO:0000256" key="5">
    <source>
        <dbReference type="SAM" id="Coils"/>
    </source>
</evidence>
<keyword evidence="5" id="KW-0175">Coiled coil</keyword>
<sequence>MNHFSHRPIAQQLIVAIVGALAVVFLAMAMTVQFRADGAAISVAEQNLTREAKLMAGTLDALFDEVRERGGRQADFFLRFLNGNLSPGSDLVRTGDVDLPAVRLGGELLNGNDRLLKSFQSLTGDEAALLLLRDGKVYRLATLLRDKNGKPMHGVPVKDDDPVALSLKAGKDYQGLAIRGGKYYFSTVRLLRDAGGTAWGAVSVRISLAEELKRIRAQFGSIVAGKTGYVYIVRPVGDKGDGEFVLHPKFQEKLLSEVDVPATAKDAVARILATRNGVYRYQMPDAGGSEREKIVVAATSDNWGWTVATGSWLDEYLEESRALRNMVILVSVLAALLLALVTWFLVRSRLRGLAQLVDAVSRLSAGDLRATVEQADPRSRNEVHAIAHAFNEMAAGMRKLVSGVAQTSAQVGQSAHQVRDAAQRALESAGQASQSASGIAASVEQLSVSISHVADNARQAAQISEDSRSVTGGGRQVVTRTMHELERVASEIGESAALIETLGERSKQISSVVGVIREIAEQTNLLALNAAIEAARAGEQGRGFAVVADEVRKLAERTALSTQEIASTVEAILKETTHAVTRMQSVSGNMSSSVELARDAGDSLTTIEGRVEETVGVVMQIADGTREQSAASQEIARLVERIAQAAEGTNERALANRQRAEDLERLADELQAQLSRFSL</sequence>
<keyword evidence="10" id="KW-1185">Reference proteome</keyword>
<dbReference type="PROSITE" id="PS50885">
    <property type="entry name" value="HAMP"/>
    <property type="match status" value="1"/>
</dbReference>
<keyword evidence="6" id="KW-0472">Membrane</keyword>
<dbReference type="CDD" id="cd18774">
    <property type="entry name" value="PDC2_HK_sensor"/>
    <property type="match status" value="1"/>
</dbReference>
<proteinExistence type="inferred from homology"/>
<feature type="domain" description="Methyl-accepting transducer" evidence="7">
    <location>
        <begin position="407"/>
        <end position="643"/>
    </location>
</feature>
<dbReference type="PANTHER" id="PTHR32089">
    <property type="entry name" value="METHYL-ACCEPTING CHEMOTAXIS PROTEIN MCPB"/>
    <property type="match status" value="1"/>
</dbReference>
<dbReference type="SMART" id="SM00283">
    <property type="entry name" value="MA"/>
    <property type="match status" value="1"/>
</dbReference>
<dbReference type="EMBL" id="RBXP01000019">
    <property type="protein sequence ID" value="RKT50049.1"/>
    <property type="molecule type" value="Genomic_DNA"/>
</dbReference>
<dbReference type="PANTHER" id="PTHR32089:SF112">
    <property type="entry name" value="LYSOZYME-LIKE PROTEIN-RELATED"/>
    <property type="match status" value="1"/>
</dbReference>
<accession>A0A495VL16</accession>
<evidence type="ECO:0000256" key="6">
    <source>
        <dbReference type="SAM" id="Phobius"/>
    </source>
</evidence>
<organism evidence="9 10">
    <name type="scientific">Azonexus fungiphilus</name>
    <dbReference type="NCBI Taxonomy" id="146940"/>
    <lineage>
        <taxon>Bacteria</taxon>
        <taxon>Pseudomonadati</taxon>
        <taxon>Pseudomonadota</taxon>
        <taxon>Betaproteobacteria</taxon>
        <taxon>Rhodocyclales</taxon>
        <taxon>Azonexaceae</taxon>
        <taxon>Azonexus</taxon>
    </lineage>
</organism>
<dbReference type="GO" id="GO:0006935">
    <property type="term" value="P:chemotaxis"/>
    <property type="evidence" value="ECO:0007669"/>
    <property type="project" value="UniProtKB-ARBA"/>
</dbReference>
<dbReference type="FunFam" id="1.10.287.950:FF:000001">
    <property type="entry name" value="Methyl-accepting chemotaxis sensory transducer"/>
    <property type="match status" value="1"/>
</dbReference>
<keyword evidence="6" id="KW-1133">Transmembrane helix</keyword>
<dbReference type="PROSITE" id="PS50111">
    <property type="entry name" value="CHEMOTAXIS_TRANSDUC_2"/>
    <property type="match status" value="1"/>
</dbReference>
<feature type="coiled-coil region" evidence="5">
    <location>
        <begin position="643"/>
        <end position="673"/>
    </location>
</feature>
<comment type="similarity">
    <text evidence="3">Belongs to the methyl-accepting chemotaxis (MCP) protein family.</text>
</comment>
<dbReference type="SUPFAM" id="SSF58104">
    <property type="entry name" value="Methyl-accepting chemotaxis protein (MCP) signaling domain"/>
    <property type="match status" value="1"/>
</dbReference>
<evidence type="ECO:0000256" key="1">
    <source>
        <dbReference type="ARBA" id="ARBA00004370"/>
    </source>
</evidence>
<feature type="domain" description="HAMP" evidence="8">
    <location>
        <begin position="347"/>
        <end position="402"/>
    </location>
</feature>
<dbReference type="GO" id="GO:0016020">
    <property type="term" value="C:membrane"/>
    <property type="evidence" value="ECO:0007669"/>
    <property type="project" value="UniProtKB-SubCell"/>
</dbReference>
<comment type="caution">
    <text evidence="9">The sequence shown here is derived from an EMBL/GenBank/DDBJ whole genome shotgun (WGS) entry which is preliminary data.</text>
</comment>
<feature type="transmembrane region" description="Helical" evidence="6">
    <location>
        <begin position="326"/>
        <end position="346"/>
    </location>
</feature>
<reference evidence="9 10" key="1">
    <citation type="submission" date="2018-10" db="EMBL/GenBank/DDBJ databases">
        <title>Genomic Encyclopedia of Type Strains, Phase IV (KMG-IV): sequencing the most valuable type-strain genomes for metagenomic binning, comparative biology and taxonomic classification.</title>
        <authorList>
            <person name="Goeker M."/>
        </authorList>
    </citation>
    <scope>NUCLEOTIDE SEQUENCE [LARGE SCALE GENOMIC DNA]</scope>
    <source>
        <strain evidence="9 10">DSM 23841</strain>
    </source>
</reference>
<dbReference type="SMART" id="SM00304">
    <property type="entry name" value="HAMP"/>
    <property type="match status" value="1"/>
</dbReference>
<dbReference type="Proteomes" id="UP000270626">
    <property type="component" value="Unassembled WGS sequence"/>
</dbReference>
<feature type="transmembrane region" description="Helical" evidence="6">
    <location>
        <begin position="12"/>
        <end position="32"/>
    </location>
</feature>
<dbReference type="GO" id="GO:0007165">
    <property type="term" value="P:signal transduction"/>
    <property type="evidence" value="ECO:0007669"/>
    <property type="project" value="UniProtKB-KW"/>
</dbReference>